<proteinExistence type="predicted"/>
<name>A0ABU6NNN1_9BACI</name>
<dbReference type="GO" id="GO:0016787">
    <property type="term" value="F:hydrolase activity"/>
    <property type="evidence" value="ECO:0007669"/>
    <property type="project" value="UniProtKB-KW"/>
</dbReference>
<evidence type="ECO:0000256" key="1">
    <source>
        <dbReference type="ARBA" id="ARBA00022729"/>
    </source>
</evidence>
<protein>
    <submittedName>
        <fullName evidence="2">Glycoside hydrolase family 66 protein</fullName>
    </submittedName>
</protein>
<keyword evidence="3" id="KW-1185">Reference proteome</keyword>
<dbReference type="Gene3D" id="3.20.20.80">
    <property type="entry name" value="Glycosidases"/>
    <property type="match status" value="1"/>
</dbReference>
<dbReference type="EMBL" id="JAROAS010000037">
    <property type="protein sequence ID" value="MED4129607.1"/>
    <property type="molecule type" value="Genomic_DNA"/>
</dbReference>
<dbReference type="InterPro" id="IPR025092">
    <property type="entry name" value="Glyco_hydro_66"/>
</dbReference>
<gene>
    <name evidence="2" type="ORF">P5F74_15845</name>
</gene>
<reference evidence="2 3" key="1">
    <citation type="submission" date="2023-03" db="EMBL/GenBank/DDBJ databases">
        <title>Bacillus Genome Sequencing.</title>
        <authorList>
            <person name="Dunlap C."/>
        </authorList>
    </citation>
    <scope>NUCLEOTIDE SEQUENCE [LARGE SCALE GENOMIC DNA]</scope>
    <source>
        <strain evidence="2 3">B-4107</strain>
    </source>
</reference>
<organism evidence="2 3">
    <name type="scientific">Shouchella miscanthi</name>
    <dbReference type="NCBI Taxonomy" id="2598861"/>
    <lineage>
        <taxon>Bacteria</taxon>
        <taxon>Bacillati</taxon>
        <taxon>Bacillota</taxon>
        <taxon>Bacilli</taxon>
        <taxon>Bacillales</taxon>
        <taxon>Bacillaceae</taxon>
        <taxon>Shouchella</taxon>
    </lineage>
</organism>
<evidence type="ECO:0000313" key="2">
    <source>
        <dbReference type="EMBL" id="MED4129607.1"/>
    </source>
</evidence>
<dbReference type="Pfam" id="PF13199">
    <property type="entry name" value="Glyco_hydro_66"/>
    <property type="match status" value="1"/>
</dbReference>
<comment type="caution">
    <text evidence="2">The sequence shown here is derived from an EMBL/GenBank/DDBJ whole genome shotgun (WGS) entry which is preliminary data.</text>
</comment>
<keyword evidence="1" id="KW-0732">Signal</keyword>
<dbReference type="Proteomes" id="UP001341820">
    <property type="component" value="Unassembled WGS sequence"/>
</dbReference>
<accession>A0ABU6NNN1</accession>
<sequence length="58" mass="6907">MQRLIDGHEEDGVEQDWTLYYSDENDRGEGRFTFQMSDIASLYFFDMSNKSWQDFLAA</sequence>
<dbReference type="RefSeq" id="WP_328238235.1">
    <property type="nucleotide sequence ID" value="NZ_JAROAS010000037.1"/>
</dbReference>
<keyword evidence="2" id="KW-0378">Hydrolase</keyword>
<evidence type="ECO:0000313" key="3">
    <source>
        <dbReference type="Proteomes" id="UP001341820"/>
    </source>
</evidence>